<dbReference type="Proteomes" id="UP000831607">
    <property type="component" value="Chromosome"/>
</dbReference>
<feature type="region of interest" description="Disordered" evidence="1">
    <location>
        <begin position="31"/>
        <end position="115"/>
    </location>
</feature>
<feature type="domain" description="DUF5801" evidence="2">
    <location>
        <begin position="2252"/>
        <end position="2364"/>
    </location>
</feature>
<reference evidence="3 4" key="1">
    <citation type="submission" date="2020-11" db="EMBL/GenBank/DDBJ databases">
        <title>Algicoccus daihaiensis sp.nov., isolated from Daihai Lake in Inner Mongolia.</title>
        <authorList>
            <person name="Kai J."/>
        </authorList>
    </citation>
    <scope>NUCLEOTIDE SEQUENCE [LARGE SCALE GENOMIC DNA]</scope>
    <source>
        <strain evidence="4">f23</strain>
    </source>
</reference>
<feature type="compositionally biased region" description="Low complexity" evidence="1">
    <location>
        <begin position="103"/>
        <end position="115"/>
    </location>
</feature>
<proteinExistence type="predicted"/>
<feature type="domain" description="DUF5801" evidence="2">
    <location>
        <begin position="1290"/>
        <end position="1398"/>
    </location>
</feature>
<feature type="domain" description="DUF5801" evidence="2">
    <location>
        <begin position="1154"/>
        <end position="1260"/>
    </location>
</feature>
<name>A0ABY4AHM5_9BURK</name>
<feature type="domain" description="DUF5801" evidence="2">
    <location>
        <begin position="2796"/>
        <end position="2916"/>
    </location>
</feature>
<feature type="domain" description="DUF5801" evidence="2">
    <location>
        <begin position="1428"/>
        <end position="1536"/>
    </location>
</feature>
<keyword evidence="4" id="KW-1185">Reference proteome</keyword>
<evidence type="ECO:0000313" key="3">
    <source>
        <dbReference type="EMBL" id="UOD49791.1"/>
    </source>
</evidence>
<dbReference type="RefSeq" id="WP_243478035.1">
    <property type="nucleotide sequence ID" value="NZ_CP063982.1"/>
</dbReference>
<organism evidence="3 4">
    <name type="scientific">Orrella daihaiensis</name>
    <dbReference type="NCBI Taxonomy" id="2782176"/>
    <lineage>
        <taxon>Bacteria</taxon>
        <taxon>Pseudomonadati</taxon>
        <taxon>Pseudomonadota</taxon>
        <taxon>Betaproteobacteria</taxon>
        <taxon>Burkholderiales</taxon>
        <taxon>Alcaligenaceae</taxon>
        <taxon>Orrella</taxon>
    </lineage>
</organism>
<feature type="region of interest" description="Disordered" evidence="1">
    <location>
        <begin position="900"/>
        <end position="929"/>
    </location>
</feature>
<evidence type="ECO:0000259" key="2">
    <source>
        <dbReference type="Pfam" id="PF19116"/>
    </source>
</evidence>
<sequence length="3892" mass="400818">MSKLPVAGRLSLVNELQDSFSSHTVLYGHAGHKPMGDASSGLSQMAGVDVRRPDSDDDVLADVASARGVSPGGRTLEPMAFDPSGDPDPTVNTQTSNQGLATESESSQQSDPESSLEIWYTGNHTSLDESVGLQNAELGTTVRDRDDHDAHVDALPAAFVARLIEMGLGDPAHAALTGFNGFIGGNAFEFESQASTVVMSLVDAQGQTFFGTDSGLRTVTGEAIYLYSDTHNPAIVYGTTALGDVVMAVYLEHTDNSVQGGALWSILYQPLEHPDPTDTDEAVDLSGLVFAQISTANTQDLHDIPSGNHLFFMVGDAQSGYVVTGKEPANQSAGQQINKGDTVNVSQANGVSSLGVNNQMIDPEGEGLFITFVNDPNPSYTGSELSQTEADREANIQFGSLRSVNSAYFMVSQTQPAVRDATVEVAAWQTNAGTGENFIDSSVINTPVQIERVRVLDRELNVLEDSNGSVDSTSIAIDIQGGVATVTGVQAGYWIEYQTVADHQRVSITNPDAERGAKAAAFDVGGFSTGTIELATIEVGQLLQFEDDAPLVGPALTDYINTEVVEIDGEQQTVMRQSGGMNVDYGSDGSDGFRWIETGAPEGFSYIATGNLLDVYQGDTLLLSVEFDPDTNQYQATQHVLAQGSPGSAIELPLFYEVVDRDGDSAIGELALVPEMQILTGEPPTLNVSGNRVALDESNALQNLANSTSPGDQDDNDIDTSQLPINMVDRLQAIGAGMPAFAALSGYDGVAGKPLAQFTGDLSTLTGLSFSDAMGMPLDGDESGLFTVDGEPIYLYTDTVDPGLLLGKTGDGDVVLAAYIEIQTASAPGVMMWTALYEPLQHPDPTDADEAVDLSDRVFIKTGGQTTYDLSDVKPGQYLFFMTGNENAALVYTGKQPANQSEGQAVNSGDTVNPSAATSTTVGTNNQMIDPPTYDKFGEVVKPAEGVVVSFVSGANPAYTGVNLSPGEAVVEANIQFTGTIEAFQASFVISQLQPVKSATVEVSAWHTEAQVGTQFVDGLLADDMQINVTRVTVYDQNGVVLEDSNGSVQSSDIEITIINGVANIAGVNPGYQIEYYTDEAHNRVLVENAGSRNENLNASFDLGAFTLVQTSSAVTEIGSAMVFEDDGVTGSINDPIYLDDDAMAGGNPGGIDDQDPDVVAVSGVLTHGYGVDQPGSITWLTDGAPAGFTYEASGSDLVVKQGVTTVMTLSLDSATGAYSVTQNAAIMHEAGMDENDATFRVGYRVTDADGDSTDGSISIEVDDDTPTVSENAMVYLDDDAMAGGNPGGIDDQDPDQVAATGVLGHSFGADQPGSIAWLTDGAPAGFTYEASGSDLLVKQGATTVMTLSLDSATGAYSVTQNAAIMHEAGMDENNQPFTVGYRVTDADGDSTDGSISIEVDDDTPTVSENAMVYLDDDAMAGGNPGGIDDQDPDQVAATGVLGHSFGADQPGSIAWLTDGAPAGFTYEASGSDLLVKQGATTVMTLSLDSATGAYSVTQNAAIMHEAGMDENDATFRVGYRVTDADGDSTDGSISIEVDDDTPTVSENAMVYLDDDAMAGGNPGGIDDQDPDVVAATGTLSHSFGADQPGSIAWLTDGAPAGFSYEASGSDLLVKQGAVTVLTLSLDAATGAYAVTQNAAIMHEAGMDENDATFRVGYRVTDADGDSTDGSISIEVDDDTPTVSENAMVYLDDDAMAGGNPGGIDDQDPDVVAATGTLSHSFGADQPGSIAWLTDGAPAGFSYEASGSDLLVKQGAVTVLTLSLDAATGAYAVTQNAAIISQPGLDENNQPFTVGYRVTDADGDAVDGSISIEVDDDTPTVSENATVYLDDDAMAGGNPGGIDDQDPDIVMATGVLGSSVGADQPGSIVWLTDGAPAGFTYEASGSDLLVKQGATTVMTLNLDSATGAYSVVQNAAIMHEAGMDENNQPFTVGYRVTDADGDSTDGSISIEVDDDTPTVSENAMVYLDDDAMAGGNPGGIDDQDPDQVAATGVLGHSFGADQPGSIAWLTDGAPAGFTYEASGSDLLVKQGATTVMTLSLDSATGAYSVTQNAAIMHEAGMDENDATFRVGYRVTDADGDSTDGSISIEVDDDTPTVSENAMVYLDDDAMAGGNAGGIGDQDPDQVAATGVLGHSFGADQPGSIVWLTDGAPAGFTYEASGSDLLVKQGATTVMTLNLDSATGAYSVVQNAAIMHEAGMDENDATFRVGYRVTDADGDSVDGSISVNVDDDTPTVSENATVYLDDDAMAGGNPGGIDDQDPDQVAATGVLGHSFGADQPGSIAWLTDGAPAGFTYEASGSDLLVKQGVTTVMTLSLDSATGAYSVTQNAAIMHEAGMDENNQPFTVGYRVTDADGDSTDGSISIEADDDTPTVSENATVYLDDDAMAGGNPGGVGDQDPDVVAATGTLSHSFGADQPGSIAWLTDGAPAGFSYESSGSDLLVKQGAVTVLTLSLDAATGAYAVTQNAAIISQPGLDENNQPFTVGYRVTDADGDAVDGSISIEVDDDTPTVSENATVYLDDDAMAGGNPGGIDDQDPDQVAATGVLGHSFGADQPGSIAWLTDGAPAGFTYEASGSDLLVKQGVTTVMTLSLDSATGAYSVTQNAAIMHEAGMDENDATFRVGYRVTDADGDSVDGSISVNVDDDTPTVSENAMVYLDDDAMAGGNAGGIGDQDPDQVAATGVLGHSFGADQPGSIAWLTDGAPAGFSYEASGSDLLVKQGAVTVLTLSLDAATGAYAVTQNAVIMHEAGMDENDATFRVGYRVTDADGDAVDGSISIEVDDDTPSVSENATVYLDDDAMAGGNAGGIGDQDPDQVAATGVLGHSFGADQPGSIAWLTDGAPAGFTYEASGSDLLVKQGATTVMTLSLDSATGAYSVVQNATIMHEAGMDENNQPFTVGYRVTDADGDSTDGSISIEVDDDTPTVSENATVYLDDDAMAGGNPGGIDDQDPDQVAATGVLGHSFGADQPGSIVWLTDGAPAGFTYEASGSDLLVKQGAVTVLTLSLDAATGAYAVTQNAAIISQPGLDENNQPFTVGYRVTDADGDAVDGSISIEVDDDTPTVSENATVYLDDDAMAGGNPGGIDDQDPDIVMATGVLGSSVGADQPGSIAWLTDGAPAGFTYEASGSDLLVKQGAVTVLTLSLDAATGAYAVTQNAVIMHEAGMDENDATFRVGYRVTDADGDSVDGSISITVDDDTPTVSENATVYLDDDAMAGGNAGGIGDQDPDQVAATGVLGHSFGADQPGSIVWLTDGAPAGFTYEASGSDLLVKQGAVTVLTLSLDAATGAYAVTQNAAIISQPGLDENNQPFTVGYRVTDADGDAVDGSISIEVDDDTPTVSENATVYLDDDAMAGGNPGGIDDQDPDIVMATGVLGSSVGADQPGSIAWLTDGAPAGFTYEASGSDLLVKQGATTVMTLSLDSATGAYSVVQNAPVQHDTAFDENEVVFDVAYRVSDVDGDSVDGLLSIVVDDDTPVVNEVTGVTYLNSENPNPGASGVFDYSVGADSRTEYSATDTDLLMFRLTGTVGVNSITNSSITWVSETDEAALFRVGFDYQPSESSVEISTASGYIEFDKVDGSYQFWLDEPLQGFSISTTSSALGFTGYEVNSETTDKTQPAVVVAQLTNSLYAQFSGYSEPGGGTGVNNLQALGVDTDPGTFVNGEQFVQAASYVSVSNVANGVAGDTLQKGEVLNFTLHNSNPYGYLDQPATEYADSMFLKFDGIGSTEDLVVVLSLINPDTMDTTTRALIVDSSDILKFGNPITPEYRIVLDNNDGAIIIENNDFNSPGESYLITGAQVLVSVEGVAGEGIEFNSSIGEEGASTAIRPFGVTETDSDVVKISDIGVMTQSSATLSAELQIDLAVVDTDFDASVTQAIDISILGSAMAPLDTTV</sequence>
<gene>
    <name evidence="3" type="ORF">DHf2319_10060</name>
</gene>
<feature type="compositionally biased region" description="Polar residues" evidence="1">
    <location>
        <begin position="900"/>
        <end position="928"/>
    </location>
</feature>
<dbReference type="EMBL" id="CP063982">
    <property type="protein sequence ID" value="UOD49791.1"/>
    <property type="molecule type" value="Genomic_DNA"/>
</dbReference>
<feature type="domain" description="DUF5801" evidence="2">
    <location>
        <begin position="2528"/>
        <end position="2639"/>
    </location>
</feature>
<dbReference type="InterPro" id="IPR043824">
    <property type="entry name" value="DUF5801"/>
</dbReference>
<feature type="domain" description="DUF5801" evidence="2">
    <location>
        <begin position="2115"/>
        <end position="2225"/>
    </location>
</feature>
<feature type="domain" description="DUF5801" evidence="2">
    <location>
        <begin position="1980"/>
        <end position="2088"/>
    </location>
</feature>
<feature type="domain" description="DUF5801" evidence="2">
    <location>
        <begin position="1567"/>
        <end position="1674"/>
    </location>
</feature>
<evidence type="ECO:0000256" key="1">
    <source>
        <dbReference type="SAM" id="MobiDB-lite"/>
    </source>
</evidence>
<feature type="compositionally biased region" description="Polar residues" evidence="1">
    <location>
        <begin position="90"/>
        <end position="101"/>
    </location>
</feature>
<evidence type="ECO:0000313" key="4">
    <source>
        <dbReference type="Proteomes" id="UP000831607"/>
    </source>
</evidence>
<accession>A0ABY4AHM5</accession>
<protein>
    <recommendedName>
        <fullName evidence="2">DUF5801 domain-containing protein</fullName>
    </recommendedName>
</protein>
<dbReference type="Pfam" id="PF19116">
    <property type="entry name" value="DUF5801"/>
    <property type="match status" value="9"/>
</dbReference>